<dbReference type="RefSeq" id="WP_172659333.1">
    <property type="nucleotide sequence ID" value="NZ_CBFGNQ010000013.1"/>
</dbReference>
<keyword evidence="2" id="KW-1185">Reference proteome</keyword>
<evidence type="ECO:0000313" key="2">
    <source>
        <dbReference type="Proteomes" id="UP001378956"/>
    </source>
</evidence>
<accession>A0ABU8NUY5</accession>
<name>A0ABU8NUY5_9SPHI</name>
<protein>
    <submittedName>
        <fullName evidence="1">Uncharacterized protein</fullName>
    </submittedName>
</protein>
<organism evidence="1 2">
    <name type="scientific">Pedobacter panaciterrae</name>
    <dbReference type="NCBI Taxonomy" id="363849"/>
    <lineage>
        <taxon>Bacteria</taxon>
        <taxon>Pseudomonadati</taxon>
        <taxon>Bacteroidota</taxon>
        <taxon>Sphingobacteriia</taxon>
        <taxon>Sphingobacteriales</taxon>
        <taxon>Sphingobacteriaceae</taxon>
        <taxon>Pedobacter</taxon>
    </lineage>
</organism>
<sequence>MQLIYICGVTTPLYVLYELLIRLTELDPTIGDFYAHKYTDAGAIIRTNNGSLIVPQHILEKQFSNPSQITDADLKQLVNEFKWST</sequence>
<dbReference type="Proteomes" id="UP001378956">
    <property type="component" value="Unassembled WGS sequence"/>
</dbReference>
<gene>
    <name evidence="1" type="ORF">WAE58_23730</name>
</gene>
<evidence type="ECO:0000313" key="1">
    <source>
        <dbReference type="EMBL" id="MEJ2905476.1"/>
    </source>
</evidence>
<reference evidence="1 2" key="1">
    <citation type="submission" date="2024-03" db="EMBL/GenBank/DDBJ databases">
        <title>Sequence of Lycoming College Course Isolates.</title>
        <authorList>
            <person name="Plotts O."/>
            <person name="Newman J."/>
        </authorList>
    </citation>
    <scope>NUCLEOTIDE SEQUENCE [LARGE SCALE GENOMIC DNA]</scope>
    <source>
        <strain evidence="1 2">CJB-3</strain>
    </source>
</reference>
<comment type="caution">
    <text evidence="1">The sequence shown here is derived from an EMBL/GenBank/DDBJ whole genome shotgun (WGS) entry which is preliminary data.</text>
</comment>
<proteinExistence type="predicted"/>
<dbReference type="EMBL" id="JBBEUB010000012">
    <property type="protein sequence ID" value="MEJ2905476.1"/>
    <property type="molecule type" value="Genomic_DNA"/>
</dbReference>